<dbReference type="AlphaFoldDB" id="T1F0J7"/>
<dbReference type="GeneID" id="20202347"/>
<name>T1F0J7_HELRO</name>
<organism evidence="2 3">
    <name type="scientific">Helobdella robusta</name>
    <name type="common">Californian leech</name>
    <dbReference type="NCBI Taxonomy" id="6412"/>
    <lineage>
        <taxon>Eukaryota</taxon>
        <taxon>Metazoa</taxon>
        <taxon>Spiralia</taxon>
        <taxon>Lophotrochozoa</taxon>
        <taxon>Annelida</taxon>
        <taxon>Clitellata</taxon>
        <taxon>Hirudinea</taxon>
        <taxon>Rhynchobdellida</taxon>
        <taxon>Glossiphoniidae</taxon>
        <taxon>Helobdella</taxon>
    </lineage>
</organism>
<keyword evidence="3" id="KW-1185">Reference proteome</keyword>
<dbReference type="EMBL" id="KB095959">
    <property type="protein sequence ID" value="ESO09415.1"/>
    <property type="molecule type" value="Genomic_DNA"/>
</dbReference>
<dbReference type="InParanoid" id="T1F0J7"/>
<sequence length="138" mass="16739">MFISMSVIFVVNGRKMISIAQRVSLTKLYRHDNNSQSMLLPYFDDDQMDYLCRIVRKNATLEEFCNGKYQSAFYWCCNEKGEYKNVRWCFAKEELIMDLKPCMKRYQRELLRLILNDSSMSSREKYRKLCKYDFTFFN</sequence>
<evidence type="ECO:0000313" key="3">
    <source>
        <dbReference type="Proteomes" id="UP000015101"/>
    </source>
</evidence>
<dbReference type="CTD" id="20202347"/>
<protein>
    <submittedName>
        <fullName evidence="1 2">Uncharacterized protein</fullName>
    </submittedName>
</protein>
<dbReference type="EMBL" id="AMQM01002958">
    <property type="status" value="NOT_ANNOTATED_CDS"/>
    <property type="molecule type" value="Genomic_DNA"/>
</dbReference>
<dbReference type="EnsemblMetazoa" id="HelroT168398">
    <property type="protein sequence ID" value="HelroP168398"/>
    <property type="gene ID" value="HelroG168398"/>
</dbReference>
<accession>T1F0J7</accession>
<dbReference type="KEGG" id="hro:HELRODRAFT_168398"/>
<dbReference type="RefSeq" id="XP_009012508.1">
    <property type="nucleotide sequence ID" value="XM_009014260.1"/>
</dbReference>
<evidence type="ECO:0000313" key="1">
    <source>
        <dbReference type="EMBL" id="ESO09415.1"/>
    </source>
</evidence>
<dbReference type="Proteomes" id="UP000015101">
    <property type="component" value="Unassembled WGS sequence"/>
</dbReference>
<gene>
    <name evidence="2" type="primary">20202347</name>
    <name evidence="1" type="ORF">HELRODRAFT_168398</name>
</gene>
<evidence type="ECO:0000313" key="2">
    <source>
        <dbReference type="EnsemblMetazoa" id="HelroP168398"/>
    </source>
</evidence>
<dbReference type="HOGENOM" id="CLU_1857428_0_0_1"/>
<reference evidence="1 3" key="2">
    <citation type="journal article" date="2013" name="Nature">
        <title>Insights into bilaterian evolution from three spiralian genomes.</title>
        <authorList>
            <person name="Simakov O."/>
            <person name="Marletaz F."/>
            <person name="Cho S.J."/>
            <person name="Edsinger-Gonzales E."/>
            <person name="Havlak P."/>
            <person name="Hellsten U."/>
            <person name="Kuo D.H."/>
            <person name="Larsson T."/>
            <person name="Lv J."/>
            <person name="Arendt D."/>
            <person name="Savage R."/>
            <person name="Osoegawa K."/>
            <person name="de Jong P."/>
            <person name="Grimwood J."/>
            <person name="Chapman J.A."/>
            <person name="Shapiro H."/>
            <person name="Aerts A."/>
            <person name="Otillar R.P."/>
            <person name="Terry A.Y."/>
            <person name="Boore J.L."/>
            <person name="Grigoriev I.V."/>
            <person name="Lindberg D.R."/>
            <person name="Seaver E.C."/>
            <person name="Weisblat D.A."/>
            <person name="Putnam N.H."/>
            <person name="Rokhsar D.S."/>
        </authorList>
    </citation>
    <scope>NUCLEOTIDE SEQUENCE</scope>
</reference>
<proteinExistence type="predicted"/>
<reference evidence="3" key="1">
    <citation type="submission" date="2012-12" db="EMBL/GenBank/DDBJ databases">
        <authorList>
            <person name="Hellsten U."/>
            <person name="Grimwood J."/>
            <person name="Chapman J.A."/>
            <person name="Shapiro H."/>
            <person name="Aerts A."/>
            <person name="Otillar R.P."/>
            <person name="Terry A.Y."/>
            <person name="Boore J.L."/>
            <person name="Simakov O."/>
            <person name="Marletaz F."/>
            <person name="Cho S.-J."/>
            <person name="Edsinger-Gonzales E."/>
            <person name="Havlak P."/>
            <person name="Kuo D.-H."/>
            <person name="Larsson T."/>
            <person name="Lv J."/>
            <person name="Arendt D."/>
            <person name="Savage R."/>
            <person name="Osoegawa K."/>
            <person name="de Jong P."/>
            <person name="Lindberg D.R."/>
            <person name="Seaver E.C."/>
            <person name="Weisblat D.A."/>
            <person name="Putnam N.H."/>
            <person name="Grigoriev I.V."/>
            <person name="Rokhsar D.S."/>
        </authorList>
    </citation>
    <scope>NUCLEOTIDE SEQUENCE</scope>
</reference>
<reference evidence="2" key="3">
    <citation type="submission" date="2015-06" db="UniProtKB">
        <authorList>
            <consortium name="EnsemblMetazoa"/>
        </authorList>
    </citation>
    <scope>IDENTIFICATION</scope>
</reference>